<name>A0AAW1ISN6_POPJA</name>
<comment type="caution">
    <text evidence="2">The sequence shown here is derived from an EMBL/GenBank/DDBJ whole genome shotgun (WGS) entry which is preliminary data.</text>
</comment>
<feature type="compositionally biased region" description="Basic and acidic residues" evidence="1">
    <location>
        <begin position="67"/>
        <end position="78"/>
    </location>
</feature>
<evidence type="ECO:0000313" key="2">
    <source>
        <dbReference type="EMBL" id="KAK9692893.1"/>
    </source>
</evidence>
<reference evidence="2 3" key="1">
    <citation type="journal article" date="2024" name="BMC Genomics">
        <title>De novo assembly and annotation of Popillia japonica's genome with initial clues to its potential as an invasive pest.</title>
        <authorList>
            <person name="Cucini C."/>
            <person name="Boschi S."/>
            <person name="Funari R."/>
            <person name="Cardaioli E."/>
            <person name="Iannotti N."/>
            <person name="Marturano G."/>
            <person name="Paoli F."/>
            <person name="Bruttini M."/>
            <person name="Carapelli A."/>
            <person name="Frati F."/>
            <person name="Nardi F."/>
        </authorList>
    </citation>
    <scope>NUCLEOTIDE SEQUENCE [LARGE SCALE GENOMIC DNA]</scope>
    <source>
        <strain evidence="2">DMR45628</strain>
    </source>
</reference>
<feature type="region of interest" description="Disordered" evidence="1">
    <location>
        <begin position="26"/>
        <end position="82"/>
    </location>
</feature>
<dbReference type="EMBL" id="JASPKY010000561">
    <property type="protein sequence ID" value="KAK9692893.1"/>
    <property type="molecule type" value="Genomic_DNA"/>
</dbReference>
<feature type="compositionally biased region" description="Acidic residues" evidence="1">
    <location>
        <begin position="32"/>
        <end position="47"/>
    </location>
</feature>
<dbReference type="AlphaFoldDB" id="A0AAW1ISN6"/>
<proteinExistence type="predicted"/>
<organism evidence="2 3">
    <name type="scientific">Popillia japonica</name>
    <name type="common">Japanese beetle</name>
    <dbReference type="NCBI Taxonomy" id="7064"/>
    <lineage>
        <taxon>Eukaryota</taxon>
        <taxon>Metazoa</taxon>
        <taxon>Ecdysozoa</taxon>
        <taxon>Arthropoda</taxon>
        <taxon>Hexapoda</taxon>
        <taxon>Insecta</taxon>
        <taxon>Pterygota</taxon>
        <taxon>Neoptera</taxon>
        <taxon>Endopterygota</taxon>
        <taxon>Coleoptera</taxon>
        <taxon>Polyphaga</taxon>
        <taxon>Scarabaeiformia</taxon>
        <taxon>Scarabaeidae</taxon>
        <taxon>Rutelinae</taxon>
        <taxon>Popillia</taxon>
    </lineage>
</organism>
<keyword evidence="3" id="KW-1185">Reference proteome</keyword>
<gene>
    <name evidence="2" type="ORF">QE152_g34838</name>
</gene>
<protein>
    <submittedName>
        <fullName evidence="2">Uncharacterized protein</fullName>
    </submittedName>
</protein>
<accession>A0AAW1ISN6</accession>
<evidence type="ECO:0000256" key="1">
    <source>
        <dbReference type="SAM" id="MobiDB-lite"/>
    </source>
</evidence>
<sequence>MQSEESLTKDEQSCKILTEAELEPTVRRYEDCETDLEDFNAEDDTEYGDGPSEAESVQDDEFGASEDLCRNSDDDSSPRKASLKYSTYQLVLPHKKTG</sequence>
<evidence type="ECO:0000313" key="3">
    <source>
        <dbReference type="Proteomes" id="UP001458880"/>
    </source>
</evidence>
<dbReference type="Proteomes" id="UP001458880">
    <property type="component" value="Unassembled WGS sequence"/>
</dbReference>